<keyword evidence="1" id="KW-1133">Transmembrane helix</keyword>
<dbReference type="AlphaFoldDB" id="A0A0D0GQE4"/>
<proteinExistence type="predicted"/>
<feature type="domain" description="TonB C-terminal" evidence="2">
    <location>
        <begin position="260"/>
        <end position="313"/>
    </location>
</feature>
<gene>
    <name evidence="3" type="ORF">TH53_04010</name>
</gene>
<dbReference type="Pfam" id="PF03544">
    <property type="entry name" value="TonB_C"/>
    <property type="match status" value="1"/>
</dbReference>
<evidence type="ECO:0000313" key="4">
    <source>
        <dbReference type="Proteomes" id="UP000032049"/>
    </source>
</evidence>
<protein>
    <recommendedName>
        <fullName evidence="2">TonB C-terminal domain-containing protein</fullName>
    </recommendedName>
</protein>
<dbReference type="InterPro" id="IPR037682">
    <property type="entry name" value="TonB_C"/>
</dbReference>
<name>A0A0D0GQE4_9SPHI</name>
<evidence type="ECO:0000256" key="1">
    <source>
        <dbReference type="SAM" id="Phobius"/>
    </source>
</evidence>
<comment type="caution">
    <text evidence="3">The sequence shown here is derived from an EMBL/GenBank/DDBJ whole genome shotgun (WGS) entry which is preliminary data.</text>
</comment>
<keyword evidence="4" id="KW-1185">Reference proteome</keyword>
<dbReference type="OrthoDB" id="1112758at2"/>
<dbReference type="Gene3D" id="3.30.1150.10">
    <property type="match status" value="1"/>
</dbReference>
<dbReference type="GO" id="GO:0055085">
    <property type="term" value="P:transmembrane transport"/>
    <property type="evidence" value="ECO:0007669"/>
    <property type="project" value="InterPro"/>
</dbReference>
<sequence length="315" mass="34966">MNNNWLDIELLEDYLDGKLDSKAMHKIEKQALEDPFVAQALAGLSESPGRAVQNVSLLQQQLYERIARQQETKRETVFTWQRLSVAAAAAVMFISVSIMFFMKDREKRNELARTRPEKVEVNIAPLPGQAVIDSAKNDIYASNVPAKRTKEAVTGQPDLKKEIQGEVVAMDRVVQPYAIQSAPVRIGDSTVVPVQAMRRMSKSIPAADQPVIEKNEGKPLAEVAVATAVPALSAPVGGWVNLDTYLNDHNKLRGTGDKLVELSFLVDSEGKPADLKVMKGISKEFDEEAVRLIKEGPKWEQPKNKESRVSYTVVF</sequence>
<dbReference type="Proteomes" id="UP000032049">
    <property type="component" value="Unassembled WGS sequence"/>
</dbReference>
<reference evidence="3 4" key="1">
    <citation type="submission" date="2015-01" db="EMBL/GenBank/DDBJ databases">
        <title>Draft genome sequence of Pedobacter sp. NL19 isolated from sludge of an effluent treatment pond in an abandoned uranium mine.</title>
        <authorList>
            <person name="Santos T."/>
            <person name="Caetano T."/>
            <person name="Covas C."/>
            <person name="Cruz A."/>
            <person name="Mendo S."/>
        </authorList>
    </citation>
    <scope>NUCLEOTIDE SEQUENCE [LARGE SCALE GENOMIC DNA]</scope>
    <source>
        <strain evidence="3 4">NL19</strain>
    </source>
</reference>
<accession>A0A0D0GQE4</accession>
<keyword evidence="1" id="KW-0472">Membrane</keyword>
<dbReference type="STRING" id="1503925.TH53_04010"/>
<evidence type="ECO:0000313" key="3">
    <source>
        <dbReference type="EMBL" id="KIO78360.1"/>
    </source>
</evidence>
<keyword evidence="1" id="KW-0812">Transmembrane</keyword>
<evidence type="ECO:0000259" key="2">
    <source>
        <dbReference type="Pfam" id="PF03544"/>
    </source>
</evidence>
<organism evidence="3 4">
    <name type="scientific">Pedobacter lusitanus</name>
    <dbReference type="NCBI Taxonomy" id="1503925"/>
    <lineage>
        <taxon>Bacteria</taxon>
        <taxon>Pseudomonadati</taxon>
        <taxon>Bacteroidota</taxon>
        <taxon>Sphingobacteriia</taxon>
        <taxon>Sphingobacteriales</taxon>
        <taxon>Sphingobacteriaceae</taxon>
        <taxon>Pedobacter</taxon>
    </lineage>
</organism>
<dbReference type="RefSeq" id="WP_041878597.1">
    <property type="nucleotide sequence ID" value="NZ_CP157278.1"/>
</dbReference>
<dbReference type="EMBL" id="JXRA01000015">
    <property type="protein sequence ID" value="KIO78360.1"/>
    <property type="molecule type" value="Genomic_DNA"/>
</dbReference>
<feature type="transmembrane region" description="Helical" evidence="1">
    <location>
        <begin position="83"/>
        <end position="102"/>
    </location>
</feature>